<sequence>MSTKINEDSFLAAKKLDIYHITSLLPAMPYHEIADIGCGEGALSVPLGKLVYRGNVVSLDSNKKNLTITRRELKKARLTNVKATYIPDEPTLPLKDETLDGAMSAFPFQFFKKSEQILKDVNRCMKKGGWLSVIEWQPEFLEYGPVRKNRVQPAALREKIEKAGFKFYIRHDLSDMAYMMIFSK</sequence>
<dbReference type="Gene3D" id="3.40.50.150">
    <property type="entry name" value="Vaccinia Virus protein VP39"/>
    <property type="match status" value="1"/>
</dbReference>
<dbReference type="CDD" id="cd02440">
    <property type="entry name" value="AdoMet_MTases"/>
    <property type="match status" value="1"/>
</dbReference>
<evidence type="ECO:0000313" key="2">
    <source>
        <dbReference type="EMBL" id="SVB39591.1"/>
    </source>
</evidence>
<name>A0A382DPC5_9ZZZZ</name>
<dbReference type="SUPFAM" id="SSF53335">
    <property type="entry name" value="S-adenosyl-L-methionine-dependent methyltransferases"/>
    <property type="match status" value="1"/>
</dbReference>
<reference evidence="2" key="1">
    <citation type="submission" date="2018-05" db="EMBL/GenBank/DDBJ databases">
        <authorList>
            <person name="Lanie J.A."/>
            <person name="Ng W.-L."/>
            <person name="Kazmierczak K.M."/>
            <person name="Andrzejewski T.M."/>
            <person name="Davidsen T.M."/>
            <person name="Wayne K.J."/>
            <person name="Tettelin H."/>
            <person name="Glass J.I."/>
            <person name="Rusch D."/>
            <person name="Podicherti R."/>
            <person name="Tsui H.-C.T."/>
            <person name="Winkler M.E."/>
        </authorList>
    </citation>
    <scope>NUCLEOTIDE SEQUENCE</scope>
</reference>
<dbReference type="EMBL" id="UINC01040139">
    <property type="protein sequence ID" value="SVB39591.1"/>
    <property type="molecule type" value="Genomic_DNA"/>
</dbReference>
<dbReference type="GO" id="GO:0008757">
    <property type="term" value="F:S-adenosylmethionine-dependent methyltransferase activity"/>
    <property type="evidence" value="ECO:0007669"/>
    <property type="project" value="InterPro"/>
</dbReference>
<organism evidence="2">
    <name type="scientific">marine metagenome</name>
    <dbReference type="NCBI Taxonomy" id="408172"/>
    <lineage>
        <taxon>unclassified sequences</taxon>
        <taxon>metagenomes</taxon>
        <taxon>ecological metagenomes</taxon>
    </lineage>
</organism>
<proteinExistence type="predicted"/>
<dbReference type="InterPro" id="IPR029063">
    <property type="entry name" value="SAM-dependent_MTases_sf"/>
</dbReference>
<feature type="domain" description="Methyltransferase type 11" evidence="1">
    <location>
        <begin position="35"/>
        <end position="132"/>
    </location>
</feature>
<evidence type="ECO:0000259" key="1">
    <source>
        <dbReference type="Pfam" id="PF08241"/>
    </source>
</evidence>
<dbReference type="Pfam" id="PF08241">
    <property type="entry name" value="Methyltransf_11"/>
    <property type="match status" value="1"/>
</dbReference>
<accession>A0A382DPC5</accession>
<protein>
    <recommendedName>
        <fullName evidence="1">Methyltransferase type 11 domain-containing protein</fullName>
    </recommendedName>
</protein>
<dbReference type="InterPro" id="IPR013216">
    <property type="entry name" value="Methyltransf_11"/>
</dbReference>
<dbReference type="AlphaFoldDB" id="A0A382DPC5"/>
<gene>
    <name evidence="2" type="ORF">METZ01_LOCUS192445</name>
</gene>